<dbReference type="InParanoid" id="A0A165MGC8"/>
<dbReference type="AlphaFoldDB" id="A0A165MGC8"/>
<keyword evidence="1" id="KW-1133">Transmembrane helix</keyword>
<evidence type="ECO:0000256" key="1">
    <source>
        <dbReference type="SAM" id="Phobius"/>
    </source>
</evidence>
<organism evidence="2 3">
    <name type="scientific">Exidia glandulosa HHB12029</name>
    <dbReference type="NCBI Taxonomy" id="1314781"/>
    <lineage>
        <taxon>Eukaryota</taxon>
        <taxon>Fungi</taxon>
        <taxon>Dikarya</taxon>
        <taxon>Basidiomycota</taxon>
        <taxon>Agaricomycotina</taxon>
        <taxon>Agaricomycetes</taxon>
        <taxon>Auriculariales</taxon>
        <taxon>Exidiaceae</taxon>
        <taxon>Exidia</taxon>
    </lineage>
</organism>
<protein>
    <submittedName>
        <fullName evidence="2">Uncharacterized protein</fullName>
    </submittedName>
</protein>
<reference evidence="2 3" key="1">
    <citation type="journal article" date="2016" name="Mol. Biol. Evol.">
        <title>Comparative Genomics of Early-Diverging Mushroom-Forming Fungi Provides Insights into the Origins of Lignocellulose Decay Capabilities.</title>
        <authorList>
            <person name="Nagy L.G."/>
            <person name="Riley R."/>
            <person name="Tritt A."/>
            <person name="Adam C."/>
            <person name="Daum C."/>
            <person name="Floudas D."/>
            <person name="Sun H."/>
            <person name="Yadav J.S."/>
            <person name="Pangilinan J."/>
            <person name="Larsson K.H."/>
            <person name="Matsuura K."/>
            <person name="Barry K."/>
            <person name="Labutti K."/>
            <person name="Kuo R."/>
            <person name="Ohm R.A."/>
            <person name="Bhattacharya S.S."/>
            <person name="Shirouzu T."/>
            <person name="Yoshinaga Y."/>
            <person name="Martin F.M."/>
            <person name="Grigoriev I.V."/>
            <person name="Hibbett D.S."/>
        </authorList>
    </citation>
    <scope>NUCLEOTIDE SEQUENCE [LARGE SCALE GENOMIC DNA]</scope>
    <source>
        <strain evidence="2 3">HHB12029</strain>
    </source>
</reference>
<keyword evidence="3" id="KW-1185">Reference proteome</keyword>
<accession>A0A165MGC8</accession>
<name>A0A165MGC8_EXIGL</name>
<sequence>MAYLSTAYMPIHENQFLHASVPVRILLASLAGFSWAMKRRRPNQDFYTDSNALIAIAIYDGLGGVVLGWHLGSFDGKIPAYR</sequence>
<gene>
    <name evidence="2" type="ORF">EXIGLDRAFT_725858</name>
</gene>
<dbReference type="OrthoDB" id="3014299at2759"/>
<feature type="transmembrane region" description="Helical" evidence="1">
    <location>
        <begin position="16"/>
        <end position="36"/>
    </location>
</feature>
<dbReference type="Proteomes" id="UP000077266">
    <property type="component" value="Unassembled WGS sequence"/>
</dbReference>
<keyword evidence="1" id="KW-0812">Transmembrane</keyword>
<evidence type="ECO:0000313" key="2">
    <source>
        <dbReference type="EMBL" id="KZV99224.1"/>
    </source>
</evidence>
<keyword evidence="1" id="KW-0472">Membrane</keyword>
<dbReference type="EMBL" id="KV425911">
    <property type="protein sequence ID" value="KZV99224.1"/>
    <property type="molecule type" value="Genomic_DNA"/>
</dbReference>
<proteinExistence type="predicted"/>
<evidence type="ECO:0000313" key="3">
    <source>
        <dbReference type="Proteomes" id="UP000077266"/>
    </source>
</evidence>